<evidence type="ECO:0000313" key="2">
    <source>
        <dbReference type="EMBL" id="SMC32356.1"/>
    </source>
</evidence>
<dbReference type="RefSeq" id="WP_084407758.1">
    <property type="nucleotide sequence ID" value="NZ_FWXR01000001.1"/>
</dbReference>
<proteinExistence type="predicted"/>
<dbReference type="AlphaFoldDB" id="A0A1W1Y877"/>
<gene>
    <name evidence="2" type="ORF">SAMN06297251_10121</name>
</gene>
<organism evidence="2 3">
    <name type="scientific">Fulvimarina manganoxydans</name>
    <dbReference type="NCBI Taxonomy" id="937218"/>
    <lineage>
        <taxon>Bacteria</taxon>
        <taxon>Pseudomonadati</taxon>
        <taxon>Pseudomonadota</taxon>
        <taxon>Alphaproteobacteria</taxon>
        <taxon>Hyphomicrobiales</taxon>
        <taxon>Aurantimonadaceae</taxon>
        <taxon>Fulvimarina</taxon>
    </lineage>
</organism>
<accession>A0A1W1Y877</accession>
<keyword evidence="1" id="KW-0812">Transmembrane</keyword>
<dbReference type="Proteomes" id="UP000192656">
    <property type="component" value="Unassembled WGS sequence"/>
</dbReference>
<name>A0A1W1Y877_9HYPH</name>
<keyword evidence="1" id="KW-1133">Transmembrane helix</keyword>
<protein>
    <submittedName>
        <fullName evidence="2">Uncharacterized protein</fullName>
    </submittedName>
</protein>
<sequence length="129" mass="13965">MSGDPNNQPPPAPRAFAWGTVAAVLTAIAALVASTGGFVSNISDAWDTGSQSSAQIDTIDQRLKIVEEIVPQIEAVRATAERLSDDMKTRIVEAQRAGQDVSELRQSQRELERQLIHLRVLVDAMRGEG</sequence>
<evidence type="ECO:0000313" key="3">
    <source>
        <dbReference type="Proteomes" id="UP000192656"/>
    </source>
</evidence>
<feature type="transmembrane region" description="Helical" evidence="1">
    <location>
        <begin position="15"/>
        <end position="33"/>
    </location>
</feature>
<dbReference type="EMBL" id="FWXR01000001">
    <property type="protein sequence ID" value="SMC32356.1"/>
    <property type="molecule type" value="Genomic_DNA"/>
</dbReference>
<evidence type="ECO:0000256" key="1">
    <source>
        <dbReference type="SAM" id="Phobius"/>
    </source>
</evidence>
<keyword evidence="3" id="KW-1185">Reference proteome</keyword>
<dbReference type="STRING" id="937218.SAMN06297251_10121"/>
<reference evidence="2 3" key="1">
    <citation type="submission" date="2017-04" db="EMBL/GenBank/DDBJ databases">
        <authorList>
            <person name="Afonso C.L."/>
            <person name="Miller P.J."/>
            <person name="Scott M.A."/>
            <person name="Spackman E."/>
            <person name="Goraichik I."/>
            <person name="Dimitrov K.M."/>
            <person name="Suarez D.L."/>
            <person name="Swayne D.E."/>
        </authorList>
    </citation>
    <scope>NUCLEOTIDE SEQUENCE [LARGE SCALE GENOMIC DNA]</scope>
    <source>
        <strain evidence="2 3">CGMCC 1.10972</strain>
    </source>
</reference>
<keyword evidence="1" id="KW-0472">Membrane</keyword>